<dbReference type="PANTHER" id="PTHR42951">
    <property type="entry name" value="METALLO-BETA-LACTAMASE DOMAIN-CONTAINING"/>
    <property type="match status" value="1"/>
</dbReference>
<dbReference type="KEGG" id="bha:BH2193"/>
<proteinExistence type="predicted"/>
<dbReference type="EMBL" id="BA000004">
    <property type="protein sequence ID" value="BAB05912.1"/>
    <property type="molecule type" value="Genomic_DNA"/>
</dbReference>
<dbReference type="SUPFAM" id="SSF56281">
    <property type="entry name" value="Metallo-hydrolase/oxidoreductase"/>
    <property type="match status" value="1"/>
</dbReference>
<evidence type="ECO:0000259" key="1">
    <source>
        <dbReference type="SMART" id="SM00849"/>
    </source>
</evidence>
<organism evidence="2 3">
    <name type="scientific">Halalkalibacterium halodurans (strain ATCC BAA-125 / DSM 18197 / FERM 7344 / JCM 9153 / C-125)</name>
    <name type="common">Bacillus halodurans</name>
    <dbReference type="NCBI Taxonomy" id="272558"/>
    <lineage>
        <taxon>Bacteria</taxon>
        <taxon>Bacillati</taxon>
        <taxon>Bacillota</taxon>
        <taxon>Bacilli</taxon>
        <taxon>Bacillales</taxon>
        <taxon>Bacillaceae</taxon>
        <taxon>Halalkalibacterium (ex Joshi et al. 2022)</taxon>
    </lineage>
</organism>
<dbReference type="PIR" id="A83924">
    <property type="entry name" value="A83924"/>
</dbReference>
<evidence type="ECO:0000313" key="3">
    <source>
        <dbReference type="Proteomes" id="UP000001258"/>
    </source>
</evidence>
<dbReference type="STRING" id="272558.gene:10728091"/>
<dbReference type="InterPro" id="IPR001279">
    <property type="entry name" value="Metallo-B-lactamas"/>
</dbReference>
<dbReference type="CDD" id="cd07721">
    <property type="entry name" value="yflN-like_MBL-fold"/>
    <property type="match status" value="1"/>
</dbReference>
<dbReference type="AlphaFoldDB" id="Q9KAU3"/>
<dbReference type="HOGENOM" id="CLU_030571_2_0_9"/>
<dbReference type="InterPro" id="IPR050855">
    <property type="entry name" value="NDM-1-like"/>
</dbReference>
<feature type="domain" description="Metallo-beta-lactamase" evidence="1">
    <location>
        <begin position="14"/>
        <end position="225"/>
    </location>
</feature>
<reference evidence="2 3" key="1">
    <citation type="journal article" date="2000" name="Nucleic Acids Res.">
        <title>Complete genome sequence of the alkaliphilic bacterium Bacillus halodurans and genomic sequence comparison with Bacillus subtilis.</title>
        <authorList>
            <person name="Takami H."/>
            <person name="Nakasone K."/>
            <person name="Takaki Y."/>
            <person name="Maeno G."/>
            <person name="Sasaki R."/>
            <person name="Masui N."/>
            <person name="Fuji F."/>
            <person name="Hirama C."/>
            <person name="Nakamura Y."/>
            <person name="Ogasawara N."/>
            <person name="Kuhara S."/>
            <person name="Horikoshi K."/>
        </authorList>
    </citation>
    <scope>NUCLEOTIDE SEQUENCE [LARGE SCALE GENOMIC DNA]</scope>
    <source>
        <strain evidence="3">ATCC BAA-125 / DSM 18197 / FERM 7344 / JCM 9153 / C-125</strain>
    </source>
</reference>
<dbReference type="Gene3D" id="3.60.15.10">
    <property type="entry name" value="Ribonuclease Z/Hydroxyacylglutathione hydrolase-like"/>
    <property type="match status" value="1"/>
</dbReference>
<dbReference type="InterPro" id="IPR036866">
    <property type="entry name" value="RibonucZ/Hydroxyglut_hydro"/>
</dbReference>
<protein>
    <submittedName>
        <fullName evidence="2">BH2193 protein</fullName>
    </submittedName>
</protein>
<dbReference type="DNASU" id="891639"/>
<dbReference type="SMART" id="SM00849">
    <property type="entry name" value="Lactamase_B"/>
    <property type="match status" value="1"/>
</dbReference>
<keyword evidence="3" id="KW-1185">Reference proteome</keyword>
<dbReference type="Proteomes" id="UP000001258">
    <property type="component" value="Chromosome"/>
</dbReference>
<dbReference type="Pfam" id="PF00753">
    <property type="entry name" value="Lactamase_B"/>
    <property type="match status" value="1"/>
</dbReference>
<name>Q9KAU3_HALH5</name>
<dbReference type="eggNOG" id="COG0491">
    <property type="taxonomic scope" value="Bacteria"/>
</dbReference>
<gene>
    <name evidence="2" type="ordered locus">BH2193</name>
</gene>
<dbReference type="RefSeq" id="WP_010898350.1">
    <property type="nucleotide sequence ID" value="NC_002570.2"/>
</dbReference>
<dbReference type="PANTHER" id="PTHR42951:SF17">
    <property type="entry name" value="METALLO-BETA-LACTAMASE DOMAIN-CONTAINING PROTEIN"/>
    <property type="match status" value="1"/>
</dbReference>
<evidence type="ECO:0000313" key="2">
    <source>
        <dbReference type="EMBL" id="BAB05912.1"/>
    </source>
</evidence>
<sequence>MANKHHVYWYRHHIVNIIMIVDSKTSDWILIDTGLFYSEAFILKKIRRVLGELIPPKAIILTHGHFDHVGALRPLLQRFPNVPVYAHELELPFLTGQRHYVKPDPSVPGGLMAKLAWLYPYHAYDFSRIICPLPDDGTLPFFTDWRWIHTPGHTEGHVSLFRPSDRFLIAGDAFTTVKQESLLSVLAQKKEIHGPPAYFTPDWELAKTSVETLQKLEPAFAVTGHGQMMEGSSLHSGLKRLISQFEQVAVPDHGRYVPE</sequence>
<dbReference type="GeneID" id="87597736"/>
<accession>Q9KAU3</accession>